<protein>
    <submittedName>
        <fullName evidence="1">Uncharacterized protein</fullName>
    </submittedName>
</protein>
<sequence>MKNPDKWIRNYFYQTLSNMVVNGTPVKIYDTTTPNNDSVLIVLSTQSGQDKWQTKCSIDKLREINIDVITRYKGNVGSRALLDDIIEEVLQRTEKITVENFIVQYFNISFPLDINQSTATETIYRKIIKYSLKLKEDGR</sequence>
<dbReference type="RefSeq" id="WP_168239250.1">
    <property type="nucleotide sequence ID" value="NZ_CP050995.1"/>
</dbReference>
<reference evidence="1 2" key="1">
    <citation type="submission" date="2019-09" db="EMBL/GenBank/DDBJ databases">
        <title>FDA dAtabase for Regulatory Grade micrObial Sequences (FDA-ARGOS): Supporting development and validation of Infectious Disease Dx tests.</title>
        <authorList>
            <person name="Sciortino C."/>
            <person name="Tallon L."/>
            <person name="Sadzewicz L."/>
            <person name="Vavikolanu K."/>
            <person name="Mehta A."/>
            <person name="Aluvathingal J."/>
            <person name="Nadendla S."/>
            <person name="Nandy P."/>
            <person name="Geyer C."/>
            <person name="Yan Y."/>
            <person name="Sichtig H."/>
        </authorList>
    </citation>
    <scope>NUCLEOTIDE SEQUENCE [LARGE SCALE GENOMIC DNA]</scope>
    <source>
        <strain evidence="1 2">FDAARGOS_636</strain>
    </source>
</reference>
<name>A0ABX6KUG8_CHRGL</name>
<keyword evidence="2" id="KW-1185">Reference proteome</keyword>
<gene>
    <name evidence="1" type="ORF">FOB44_16925</name>
</gene>
<organism evidence="1 2">
    <name type="scientific">Chryseobacterium gallinarum</name>
    <dbReference type="NCBI Taxonomy" id="1324352"/>
    <lineage>
        <taxon>Bacteria</taxon>
        <taxon>Pseudomonadati</taxon>
        <taxon>Bacteroidota</taxon>
        <taxon>Flavobacteriia</taxon>
        <taxon>Flavobacteriales</taxon>
        <taxon>Weeksellaceae</taxon>
        <taxon>Chryseobacterium group</taxon>
        <taxon>Chryseobacterium</taxon>
    </lineage>
</organism>
<dbReference type="EMBL" id="CP050995">
    <property type="protein sequence ID" value="QIY92242.1"/>
    <property type="molecule type" value="Genomic_DNA"/>
</dbReference>
<accession>A0ABX6KUG8</accession>
<evidence type="ECO:0000313" key="1">
    <source>
        <dbReference type="EMBL" id="QIY92242.1"/>
    </source>
</evidence>
<evidence type="ECO:0000313" key="2">
    <source>
        <dbReference type="Proteomes" id="UP000501570"/>
    </source>
</evidence>
<proteinExistence type="predicted"/>
<dbReference type="Proteomes" id="UP000501570">
    <property type="component" value="Chromosome"/>
</dbReference>